<evidence type="ECO:0000313" key="2">
    <source>
        <dbReference type="Proteomes" id="UP000005143"/>
    </source>
</evidence>
<dbReference type="Gene3D" id="2.60.20.10">
    <property type="entry name" value="Crystallins"/>
    <property type="match status" value="1"/>
</dbReference>
<keyword evidence="2" id="KW-1185">Reference proteome</keyword>
<dbReference type="Proteomes" id="UP000005143">
    <property type="component" value="Unassembled WGS sequence"/>
</dbReference>
<name>H0E0Y0_9ACTN</name>
<sequence>MTTVDSGADLSPSSDPGYYQVRQRPLAAGRRALTVYFMPRGTAEQAPPEIQRLKAYQDTRDAAADTDVTFYGDGAVGLAAAAADDCSADYVCLYSLTDYGGGLRQFSANRWQNLGDFGFNDTTASVKNRRDWDALLAEDSNGNGAWRCFDSHSATSTLGSFNNRASSVFVSALDSRC</sequence>
<organism evidence="1 2">
    <name type="scientific">Patulibacter medicamentivorans</name>
    <dbReference type="NCBI Taxonomy" id="1097667"/>
    <lineage>
        <taxon>Bacteria</taxon>
        <taxon>Bacillati</taxon>
        <taxon>Actinomycetota</taxon>
        <taxon>Thermoleophilia</taxon>
        <taxon>Solirubrobacterales</taxon>
        <taxon>Patulibacteraceae</taxon>
        <taxon>Patulibacter</taxon>
    </lineage>
</organism>
<dbReference type="AlphaFoldDB" id="H0E0Y0"/>
<reference evidence="1 2" key="1">
    <citation type="journal article" date="2013" name="Biodegradation">
        <title>Quantitative proteomic analysis of ibuprofen-degrading Patulibacter sp. strain I11.</title>
        <authorList>
            <person name="Almeida B."/>
            <person name="Kjeldal H."/>
            <person name="Lolas I."/>
            <person name="Knudsen A.D."/>
            <person name="Carvalho G."/>
            <person name="Nielsen K.L."/>
            <person name="Barreto Crespo M.T."/>
            <person name="Stensballe A."/>
            <person name="Nielsen J.L."/>
        </authorList>
    </citation>
    <scope>NUCLEOTIDE SEQUENCE [LARGE SCALE GENOMIC DNA]</scope>
    <source>
        <strain evidence="1 2">I11</strain>
    </source>
</reference>
<comment type="caution">
    <text evidence="1">The sequence shown here is derived from an EMBL/GenBank/DDBJ whole genome shotgun (WGS) entry which is preliminary data.</text>
</comment>
<proteinExistence type="predicted"/>
<gene>
    <name evidence="1" type="ORF">PAI11_04380</name>
</gene>
<protein>
    <submittedName>
        <fullName evidence="1">Uncharacterized protein</fullName>
    </submittedName>
</protein>
<dbReference type="Pfam" id="PF03995">
    <property type="entry name" value="Inhibitor_I36"/>
    <property type="match status" value="1"/>
</dbReference>
<evidence type="ECO:0000313" key="1">
    <source>
        <dbReference type="EMBL" id="EHN12670.1"/>
    </source>
</evidence>
<accession>H0E0Y0</accession>
<dbReference type="EMBL" id="AGUD01000013">
    <property type="protein sequence ID" value="EHN12670.1"/>
    <property type="molecule type" value="Genomic_DNA"/>
</dbReference>